<protein>
    <submittedName>
        <fullName evidence="2">Histidine kinase</fullName>
    </submittedName>
</protein>
<dbReference type="EMBL" id="CP117255">
    <property type="protein sequence ID" value="WFR96100.1"/>
    <property type="molecule type" value="Genomic_DNA"/>
</dbReference>
<feature type="signal peptide" evidence="1">
    <location>
        <begin position="1"/>
        <end position="21"/>
    </location>
</feature>
<feature type="chain" id="PRO_5042058593" evidence="1">
    <location>
        <begin position="22"/>
        <end position="165"/>
    </location>
</feature>
<dbReference type="RefSeq" id="WP_111220125.1">
    <property type="nucleotide sequence ID" value="NZ_CP117255.1"/>
</dbReference>
<dbReference type="Proteomes" id="UP000249499">
    <property type="component" value="Chromosome"/>
</dbReference>
<keyword evidence="3" id="KW-1185">Reference proteome</keyword>
<keyword evidence="2" id="KW-0808">Transferase</keyword>
<reference evidence="3" key="2">
    <citation type="journal article" date="2023" name="MicrobiologyOpen">
        <title>Genomics of the tumorigenes clade of the family Rhizobiaceae and description of Rhizobium rhododendri sp. nov.</title>
        <authorList>
            <person name="Kuzmanovic N."/>
            <person name="diCenzo G.C."/>
            <person name="Bunk B."/>
            <person name="Sproeer C."/>
            <person name="Fruehling A."/>
            <person name="Neumann-Schaal M."/>
            <person name="Overmann J."/>
            <person name="Smalla K."/>
        </authorList>
    </citation>
    <scope>NUCLEOTIDE SEQUENCE [LARGE SCALE GENOMIC DNA]</scope>
    <source>
        <strain evidence="3">1078</strain>
    </source>
</reference>
<organism evidence="2 3">
    <name type="scientific">Rhizobium tumorigenes</name>
    <dbReference type="NCBI Taxonomy" id="2041385"/>
    <lineage>
        <taxon>Bacteria</taxon>
        <taxon>Pseudomonadati</taxon>
        <taxon>Pseudomonadota</taxon>
        <taxon>Alphaproteobacteria</taxon>
        <taxon>Hyphomicrobiales</taxon>
        <taxon>Rhizobiaceae</taxon>
        <taxon>Rhizobium/Agrobacterium group</taxon>
        <taxon>Rhizobium</taxon>
    </lineage>
</organism>
<dbReference type="KEGG" id="rtu:PR017_02820"/>
<proteinExistence type="predicted"/>
<dbReference type="GO" id="GO:0016301">
    <property type="term" value="F:kinase activity"/>
    <property type="evidence" value="ECO:0007669"/>
    <property type="project" value="UniProtKB-KW"/>
</dbReference>
<keyword evidence="2" id="KW-0418">Kinase</keyword>
<gene>
    <name evidence="2" type="ORF">PR017_02820</name>
</gene>
<evidence type="ECO:0000313" key="2">
    <source>
        <dbReference type="EMBL" id="WFR96100.1"/>
    </source>
</evidence>
<name>A0AAF1KSP2_9HYPH</name>
<dbReference type="AlphaFoldDB" id="A0AAF1KSP2"/>
<evidence type="ECO:0000256" key="1">
    <source>
        <dbReference type="SAM" id="SignalP"/>
    </source>
</evidence>
<reference evidence="2 3" key="1">
    <citation type="journal article" date="2018" name="Sci. Rep.">
        <title>Rhizobium tumorigenes sp. nov., a novel plant tumorigenic bacterium isolated from cane gall tumors on thornless blackberry.</title>
        <authorList>
            <person name="Kuzmanovi N."/>
            <person name="Smalla K."/>
            <person name="Gronow S."/>
            <person name="PuBawska J."/>
        </authorList>
    </citation>
    <scope>NUCLEOTIDE SEQUENCE [LARGE SCALE GENOMIC DNA]</scope>
    <source>
        <strain evidence="2 3">1078</strain>
    </source>
</reference>
<evidence type="ECO:0000313" key="3">
    <source>
        <dbReference type="Proteomes" id="UP000249499"/>
    </source>
</evidence>
<sequence>MKKMLLVASAMAFAFPLLAQAETLKFPSDAPIASVTIPHSWAPKETETGIDATSDDSAVYFSIDVADEKSSDKVVSDAIDFLTKSGVKIDPATQKDEGDNTINGMKMSTLGWQGTDNDGAVDVELAFLSPVPGKLLVVTYWGSKDSGSKHDKELTSILSSLVAVK</sequence>
<keyword evidence="1" id="KW-0732">Signal</keyword>
<accession>A0AAF1KSP2</accession>